<organismHost>
    <name type="scientific">Emiliania huxleyi</name>
    <name type="common">Coccolithophore</name>
    <name type="synonym">Pontosphaera huxleyi</name>
    <dbReference type="NCBI Taxonomy" id="2903"/>
</organismHost>
<reference evidence="1 2" key="1">
    <citation type="journal article" date="2005" name="Science">
        <title>Complete genome sequence and lytic phase transcription profile of a Coccolithovirus.</title>
        <authorList>
            <person name="Wilson W.H."/>
            <person name="Schroeder D.C."/>
            <person name="Allen M.J."/>
            <person name="Holden M.T.G."/>
            <person name="Parkhill J."/>
            <person name="Barrell B.G."/>
            <person name="Churcher C."/>
            <person name="Hamlin N."/>
            <person name="Mungall K."/>
            <person name="Norbertczak H."/>
            <person name="Quail M.A."/>
            <person name="Price C."/>
            <person name="Rabbinowitsch E."/>
            <person name="Walker D."/>
            <person name="Craigon M."/>
            <person name="Roy D."/>
            <person name="Ghazal P."/>
        </authorList>
    </citation>
    <scope>NUCLEOTIDE SEQUENCE [LARGE SCALE GENOMIC DNA]</scope>
    <source>
        <strain evidence="2">Isolate United Kingdom/English Channel/1999</strain>
    </source>
</reference>
<proteinExistence type="predicted"/>
<dbReference type="RefSeq" id="YP_294029.1">
    <property type="nucleotide sequence ID" value="NC_007346.1"/>
</dbReference>
<dbReference type="KEGG" id="vg:3654836"/>
<evidence type="ECO:0000313" key="2">
    <source>
        <dbReference type="Proteomes" id="UP000000863"/>
    </source>
</evidence>
<sequence length="106" mass="11891">MEIRNRDIRTVIFYRVLGVFLSVPTNLVDCHLGGVLRALVNNTERRCVIARALNVGGELVDNGRDGDGQGRHLGNWWRVVELIDASERGSRDCDLPKEIGLHEGRL</sequence>
<dbReference type="Proteomes" id="UP000000863">
    <property type="component" value="Segment"/>
</dbReference>
<dbReference type="EMBL" id="AJ890364">
    <property type="protein sequence ID" value="CAI65698.1"/>
    <property type="molecule type" value="Genomic_DNA"/>
</dbReference>
<accession>Q4A2K8</accession>
<dbReference type="GeneID" id="3654836"/>
<keyword evidence="2" id="KW-1185">Reference proteome</keyword>
<protein>
    <submittedName>
        <fullName evidence="1">Uncharacterized protein</fullName>
    </submittedName>
</protein>
<organism evidence="1 2">
    <name type="scientific">Emiliania huxleyi virus 86 (isolate United Kingdom/English Channel/1999)</name>
    <name type="common">EhV-86</name>
    <dbReference type="NCBI Taxonomy" id="654925"/>
    <lineage>
        <taxon>Viruses</taxon>
        <taxon>Varidnaviria</taxon>
        <taxon>Bamfordvirae</taxon>
        <taxon>Nucleocytoviricota</taxon>
        <taxon>Megaviricetes</taxon>
        <taxon>Algavirales</taxon>
        <taxon>Phycodnaviridae</taxon>
        <taxon>Coccolithovirus</taxon>
        <taxon>Coccolithovirus huxleyi</taxon>
        <taxon>Emiliania huxleyi virus 86</taxon>
    </lineage>
</organism>
<name>Q4A2K8_EHV8U</name>
<evidence type="ECO:0000313" key="1">
    <source>
        <dbReference type="EMBL" id="CAI65698.1"/>
    </source>
</evidence>
<gene>
    <name evidence="1" type="ORF">EhV272A</name>
</gene>